<keyword evidence="1" id="KW-0808">Transferase</keyword>
<dbReference type="EMBL" id="RDRB01000005">
    <property type="protein sequence ID" value="ROU01195.1"/>
    <property type="molecule type" value="Genomic_DNA"/>
</dbReference>
<keyword evidence="2" id="KW-1185">Reference proteome</keyword>
<protein>
    <submittedName>
        <fullName evidence="1">2-dehydro-3-deoxygalactonokinase</fullName>
    </submittedName>
</protein>
<gene>
    <name evidence="1" type="ORF">EAT49_11800</name>
</gene>
<dbReference type="InterPro" id="IPR042258">
    <property type="entry name" value="DGOK_N"/>
</dbReference>
<dbReference type="RefSeq" id="WP_123642526.1">
    <property type="nucleotide sequence ID" value="NZ_ML119085.1"/>
</dbReference>
<name>A0A3N2R151_9RHOB</name>
<dbReference type="InterPro" id="IPR007729">
    <property type="entry name" value="DGOK"/>
</dbReference>
<dbReference type="Gene3D" id="3.30.420.310">
    <property type="entry name" value="2-keto-3-deoxy-galactonokinase, C-terminal domain"/>
    <property type="match status" value="1"/>
</dbReference>
<proteinExistence type="predicted"/>
<keyword evidence="1" id="KW-0418">Kinase</keyword>
<evidence type="ECO:0000313" key="2">
    <source>
        <dbReference type="Proteomes" id="UP000268016"/>
    </source>
</evidence>
<dbReference type="InterPro" id="IPR042257">
    <property type="entry name" value="DGOK_C"/>
</dbReference>
<organism evidence="1 2">
    <name type="scientific">Histidinibacterium lentulum</name>
    <dbReference type="NCBI Taxonomy" id="2480588"/>
    <lineage>
        <taxon>Bacteria</taxon>
        <taxon>Pseudomonadati</taxon>
        <taxon>Pseudomonadota</taxon>
        <taxon>Alphaproteobacteria</taxon>
        <taxon>Rhodobacterales</taxon>
        <taxon>Paracoccaceae</taxon>
        <taxon>Histidinibacterium</taxon>
    </lineage>
</organism>
<dbReference type="GO" id="GO:0034194">
    <property type="term" value="P:D-galactonate catabolic process"/>
    <property type="evidence" value="ECO:0007669"/>
    <property type="project" value="InterPro"/>
</dbReference>
<dbReference type="Pfam" id="PF05035">
    <property type="entry name" value="DGOK"/>
    <property type="match status" value="1"/>
</dbReference>
<dbReference type="CDD" id="cd24012">
    <property type="entry name" value="ASKHA_NBD_KDGal-kinase"/>
    <property type="match status" value="1"/>
</dbReference>
<sequence>MSAVPSHDWIACDWGTSNLRVWAMSGGTPVAEAGSDRGMGSLAPDEFPAALDELLSPWGTTAPVIACGMVGARQGWTEAPYVAVPCPPLAPTLTAAPGPRRVLLIPGISQSSPPDVMRGEETQVAGFLALNPGWDGVLCLPGTHTKWVHLSAGEIVSFRTAMTGELFALLSRASVLRHAMAETGASDAFDAAVSETLSRPERLASELFSIRAGHLLEGRSDGRDRLSGLLIGAELAAMRPYWLGQAVAVVGAGAPGRAYVRALTTVCAQVTEARAEAVTLAGLTAAWRTWKMTQDA</sequence>
<dbReference type="Proteomes" id="UP000268016">
    <property type="component" value="Unassembled WGS sequence"/>
</dbReference>
<evidence type="ECO:0000313" key="1">
    <source>
        <dbReference type="EMBL" id="ROU01195.1"/>
    </source>
</evidence>
<dbReference type="GO" id="GO:0008671">
    <property type="term" value="F:2-dehydro-3-deoxygalactonokinase activity"/>
    <property type="evidence" value="ECO:0007669"/>
    <property type="project" value="InterPro"/>
</dbReference>
<dbReference type="Gene3D" id="3.30.420.300">
    <property type="entry name" value="2-keto-3-deoxy-galactonokinase, substrate binding domain"/>
    <property type="match status" value="1"/>
</dbReference>
<dbReference type="OrthoDB" id="256574at2"/>
<accession>A0A3N2R151</accession>
<dbReference type="AlphaFoldDB" id="A0A3N2R151"/>
<reference evidence="1 2" key="1">
    <citation type="submission" date="2018-10" db="EMBL/GenBank/DDBJ databases">
        <title>Histidinibacterium lentulum gen. nov., sp. nov., a marine bacterium from the culture broth of Picochlorum sp. 122.</title>
        <authorList>
            <person name="Wang G."/>
        </authorList>
    </citation>
    <scope>NUCLEOTIDE SEQUENCE [LARGE SCALE GENOMIC DNA]</scope>
    <source>
        <strain evidence="1 2">B17</strain>
    </source>
</reference>
<comment type="caution">
    <text evidence="1">The sequence shown here is derived from an EMBL/GenBank/DDBJ whole genome shotgun (WGS) entry which is preliminary data.</text>
</comment>